<dbReference type="EMBL" id="AP027151">
    <property type="protein sequence ID" value="BDV43437.1"/>
    <property type="molecule type" value="Genomic_DNA"/>
</dbReference>
<protein>
    <submittedName>
        <fullName evidence="4">Sugar ABC transporter substrate-binding protein</fullName>
    </submittedName>
</protein>
<reference evidence="4 5" key="1">
    <citation type="submission" date="2022-12" db="EMBL/GenBank/DDBJ databases">
        <title>Polyphasic characterization of Geotalea uranireducens NIT-SL11 newly isolated from a complex of sewage sludge and microbially reduced graphene oxide.</title>
        <authorList>
            <person name="Xie L."/>
            <person name="Yoshida N."/>
            <person name="Meng L."/>
        </authorList>
    </citation>
    <scope>NUCLEOTIDE SEQUENCE [LARGE SCALE GENOMIC DNA]</scope>
    <source>
        <strain evidence="4 5">NIT-SL11</strain>
    </source>
</reference>
<dbReference type="InterPro" id="IPR036116">
    <property type="entry name" value="FN3_sf"/>
</dbReference>
<dbReference type="InterPro" id="IPR003961">
    <property type="entry name" value="FN3_dom"/>
</dbReference>
<sequence>MPQGTDLTSSGMNYPGTMNLLPGMKAGEGLLPSGLNMQDKLKALGLGQQPGQEFKAPEQKIILQAQPGDGLITLSWAVVGARQKPDNTTPFRFVIQYGTESNTYTRQLNVGTVNSYTLRGLSNNQLYFIKVQGGNPDQQLLVSSAETQAMPLATEDLASPLERSFSQTTPTLLDTIKPTPVDRSLKQFGYDFFKNSLANQAASDNLPVGADYVLGPGDSVRIDVWGSLQARYDLTVDRNGEINIPKVGAVKVWGLSYTQAKDIINRAFATYYKGFQLNVTLGSLRTIQVFVVGEVEVPGTYYVSSLATVINALAAAGGPSKNGSLRTIKVSRNGKPAQVIDLYDMFLSGDRSRDLRLENGDTIFVPVIGPVAAVAGEVKRPAIYELHGNTSLSELLAMAGGITAAGDAGRIQLERIEGNSTRIVLDYEPKGKDLQKELAAVNVQDRDMVTVFPVYDAMRDVVTLAGNVVRPGSYQFRKGMRVSDLLPGYGALLPDSYLGAAEITRLALPDYHKEILSFNLGKALQGDERENLPLQEQDTIRVFARSEMTEQPTVSISGYVVSPGVYDYYPQMTVRDLITAAGSLKRNALLTRAELTRIVVDKNGAEAHHLEIDLEKTLAGDPANNPVLMPNDALIVRGVENWLDATDRFVTLKGEVRFPGVYSITKGERLSSVIARAGGFTDKAYLRGARFSRLSVQEEQQKRMDEVIARTEQDLQRKQAELASLSASKDELEANKAALAGLQKSLDKLKASKAQGRVVIHLTQLDEFRKSPYDLELMGGDTLEVPQTPSVVNVMGSVYNPTSFIHLPDKDVAYYLKRAGGATQDAEQDSMYVIKADGSVFSKQQSSFGIRWDDESRHWTFGGFMATRLDPGDTLVVPQQLEQTAWLRNFKDVTTILSQIALTAGVVIAAGL</sequence>
<dbReference type="Gene3D" id="2.60.40.10">
    <property type="entry name" value="Immunoglobulins"/>
    <property type="match status" value="1"/>
</dbReference>
<dbReference type="InterPro" id="IPR049712">
    <property type="entry name" value="Poly_export"/>
</dbReference>
<dbReference type="CDD" id="cd00063">
    <property type="entry name" value="FN3"/>
    <property type="match status" value="1"/>
</dbReference>
<dbReference type="InterPro" id="IPR013783">
    <property type="entry name" value="Ig-like_fold"/>
</dbReference>
<keyword evidence="5" id="KW-1185">Reference proteome</keyword>
<dbReference type="PANTHER" id="PTHR33619:SF3">
    <property type="entry name" value="POLYSACCHARIDE EXPORT PROTEIN GFCE-RELATED"/>
    <property type="match status" value="1"/>
</dbReference>
<dbReference type="Proteomes" id="UP001317705">
    <property type="component" value="Chromosome"/>
</dbReference>
<dbReference type="InterPro" id="IPR019554">
    <property type="entry name" value="Soluble_ligand-bd"/>
</dbReference>
<evidence type="ECO:0000313" key="5">
    <source>
        <dbReference type="Proteomes" id="UP001317705"/>
    </source>
</evidence>
<name>A0ABN6VY43_9BACT</name>
<dbReference type="Gene3D" id="3.10.560.10">
    <property type="entry name" value="Outer membrane lipoprotein wza domain like"/>
    <property type="match status" value="6"/>
</dbReference>
<dbReference type="PANTHER" id="PTHR33619">
    <property type="entry name" value="POLYSACCHARIDE EXPORT PROTEIN GFCE-RELATED"/>
    <property type="match status" value="1"/>
</dbReference>
<feature type="domain" description="Fibronectin type-III" evidence="3">
    <location>
        <begin position="57"/>
        <end position="157"/>
    </location>
</feature>
<dbReference type="Gene3D" id="3.30.1950.10">
    <property type="entry name" value="wza like domain"/>
    <property type="match status" value="1"/>
</dbReference>
<keyword evidence="2" id="KW-0175">Coiled coil</keyword>
<accession>A0ABN6VY43</accession>
<proteinExistence type="predicted"/>
<evidence type="ECO:0000256" key="2">
    <source>
        <dbReference type="SAM" id="Coils"/>
    </source>
</evidence>
<dbReference type="PROSITE" id="PS50853">
    <property type="entry name" value="FN3"/>
    <property type="match status" value="1"/>
</dbReference>
<keyword evidence="1" id="KW-0732">Signal</keyword>
<feature type="coiled-coil region" evidence="2">
    <location>
        <begin position="701"/>
        <end position="752"/>
    </location>
</feature>
<evidence type="ECO:0000259" key="3">
    <source>
        <dbReference type="PROSITE" id="PS50853"/>
    </source>
</evidence>
<dbReference type="Pfam" id="PF02563">
    <property type="entry name" value="Poly_export"/>
    <property type="match status" value="1"/>
</dbReference>
<organism evidence="4 5">
    <name type="scientific">Geotalea uraniireducens</name>
    <dbReference type="NCBI Taxonomy" id="351604"/>
    <lineage>
        <taxon>Bacteria</taxon>
        <taxon>Pseudomonadati</taxon>
        <taxon>Thermodesulfobacteriota</taxon>
        <taxon>Desulfuromonadia</taxon>
        <taxon>Geobacterales</taxon>
        <taxon>Geobacteraceae</taxon>
        <taxon>Geotalea</taxon>
    </lineage>
</organism>
<dbReference type="Pfam" id="PF10531">
    <property type="entry name" value="SLBB"/>
    <property type="match status" value="5"/>
</dbReference>
<gene>
    <name evidence="4" type="ORF">GURASL_23600</name>
</gene>
<evidence type="ECO:0000313" key="4">
    <source>
        <dbReference type="EMBL" id="BDV43437.1"/>
    </source>
</evidence>
<evidence type="ECO:0000256" key="1">
    <source>
        <dbReference type="ARBA" id="ARBA00022729"/>
    </source>
</evidence>
<dbReference type="InterPro" id="IPR003715">
    <property type="entry name" value="Poly_export_N"/>
</dbReference>
<dbReference type="SUPFAM" id="SSF49265">
    <property type="entry name" value="Fibronectin type III"/>
    <property type="match status" value="1"/>
</dbReference>